<sequence>MQGDRMVLLYVQPTKPESRAGKVIFVLLTFFFYPIFSSLLYHFILIICSRLFVRFYDFASCLSLRFLFAFIFPQVVEIQLSPYSKLRYDAHSTSRLPLIFFFFFYFVSCLVMGGGFLKIRFRSPGMLCWQSLQVRCLLQRYAGPQNCSFFLSTTIEIRIFVLLNILRPRLLLFLSFSFLFFF</sequence>
<keyword evidence="1" id="KW-0472">Membrane</keyword>
<evidence type="ECO:0008006" key="4">
    <source>
        <dbReference type="Google" id="ProtNLM"/>
    </source>
</evidence>
<feature type="transmembrane region" description="Helical" evidence="1">
    <location>
        <begin position="96"/>
        <end position="117"/>
    </location>
</feature>
<feature type="transmembrane region" description="Helical" evidence="1">
    <location>
        <begin position="55"/>
        <end position="76"/>
    </location>
</feature>
<gene>
    <name evidence="2" type="ORF">ASPGLDRAFT_397515</name>
</gene>
<keyword evidence="1" id="KW-1133">Transmembrane helix</keyword>
<accession>A0A1L9VHK2</accession>
<evidence type="ECO:0000256" key="1">
    <source>
        <dbReference type="SAM" id="Phobius"/>
    </source>
</evidence>
<reference evidence="3" key="1">
    <citation type="journal article" date="2017" name="Genome Biol.">
        <title>Comparative genomics reveals high biological diversity and specific adaptations in the industrially and medically important fungal genus Aspergillus.</title>
        <authorList>
            <person name="de Vries R.P."/>
            <person name="Riley R."/>
            <person name="Wiebenga A."/>
            <person name="Aguilar-Osorio G."/>
            <person name="Amillis S."/>
            <person name="Uchima C.A."/>
            <person name="Anderluh G."/>
            <person name="Asadollahi M."/>
            <person name="Askin M."/>
            <person name="Barry K."/>
            <person name="Battaglia E."/>
            <person name="Bayram O."/>
            <person name="Benocci T."/>
            <person name="Braus-Stromeyer S.A."/>
            <person name="Caldana C."/>
            <person name="Canovas D."/>
            <person name="Cerqueira G.C."/>
            <person name="Chen F."/>
            <person name="Chen W."/>
            <person name="Choi C."/>
            <person name="Clum A."/>
            <person name="Dos Santos R.A."/>
            <person name="Damasio A.R."/>
            <person name="Diallinas G."/>
            <person name="Emri T."/>
            <person name="Fekete E."/>
            <person name="Flipphi M."/>
            <person name="Freyberg S."/>
            <person name="Gallo A."/>
            <person name="Gournas C."/>
            <person name="Habgood R."/>
            <person name="Hainaut M."/>
            <person name="Harispe M.L."/>
            <person name="Henrissat B."/>
            <person name="Hilden K.S."/>
            <person name="Hope R."/>
            <person name="Hossain A."/>
            <person name="Karabika E."/>
            <person name="Karaffa L."/>
            <person name="Karanyi Z."/>
            <person name="Krasevec N."/>
            <person name="Kuo A."/>
            <person name="Kusch H."/>
            <person name="LaButti K."/>
            <person name="Lagendijk E.L."/>
            <person name="Lapidus A."/>
            <person name="Levasseur A."/>
            <person name="Lindquist E."/>
            <person name="Lipzen A."/>
            <person name="Logrieco A.F."/>
            <person name="MacCabe A."/>
            <person name="Maekelae M.R."/>
            <person name="Malavazi I."/>
            <person name="Melin P."/>
            <person name="Meyer V."/>
            <person name="Mielnichuk N."/>
            <person name="Miskei M."/>
            <person name="Molnar A.P."/>
            <person name="Mule G."/>
            <person name="Ngan C.Y."/>
            <person name="Orejas M."/>
            <person name="Orosz E."/>
            <person name="Ouedraogo J.P."/>
            <person name="Overkamp K.M."/>
            <person name="Park H.-S."/>
            <person name="Perrone G."/>
            <person name="Piumi F."/>
            <person name="Punt P.J."/>
            <person name="Ram A.F."/>
            <person name="Ramon A."/>
            <person name="Rauscher S."/>
            <person name="Record E."/>
            <person name="Riano-Pachon D.M."/>
            <person name="Robert V."/>
            <person name="Roehrig J."/>
            <person name="Ruller R."/>
            <person name="Salamov A."/>
            <person name="Salih N.S."/>
            <person name="Samson R.A."/>
            <person name="Sandor E."/>
            <person name="Sanguinetti M."/>
            <person name="Schuetze T."/>
            <person name="Sepcic K."/>
            <person name="Shelest E."/>
            <person name="Sherlock G."/>
            <person name="Sophianopoulou V."/>
            <person name="Squina F.M."/>
            <person name="Sun H."/>
            <person name="Susca A."/>
            <person name="Todd R.B."/>
            <person name="Tsang A."/>
            <person name="Unkles S.E."/>
            <person name="van de Wiele N."/>
            <person name="van Rossen-Uffink D."/>
            <person name="Oliveira J.V."/>
            <person name="Vesth T.C."/>
            <person name="Visser J."/>
            <person name="Yu J.-H."/>
            <person name="Zhou M."/>
            <person name="Andersen M.R."/>
            <person name="Archer D.B."/>
            <person name="Baker S.E."/>
            <person name="Benoit I."/>
            <person name="Brakhage A.A."/>
            <person name="Braus G.H."/>
            <person name="Fischer R."/>
            <person name="Frisvad J.C."/>
            <person name="Goldman G.H."/>
            <person name="Houbraken J."/>
            <person name="Oakley B."/>
            <person name="Pocsi I."/>
            <person name="Scazzocchio C."/>
            <person name="Seiboth B."/>
            <person name="vanKuyk P.A."/>
            <person name="Wortman J."/>
            <person name="Dyer P.S."/>
            <person name="Grigoriev I.V."/>
        </authorList>
    </citation>
    <scope>NUCLEOTIDE SEQUENCE [LARGE SCALE GENOMIC DNA]</scope>
    <source>
        <strain evidence="3">CBS 516.65</strain>
    </source>
</reference>
<dbReference type="Proteomes" id="UP000184300">
    <property type="component" value="Unassembled WGS sequence"/>
</dbReference>
<dbReference type="EMBL" id="KV878899">
    <property type="protein sequence ID" value="OJJ83408.1"/>
    <property type="molecule type" value="Genomic_DNA"/>
</dbReference>
<dbReference type="AlphaFoldDB" id="A0A1L9VHK2"/>
<evidence type="ECO:0000313" key="3">
    <source>
        <dbReference type="Proteomes" id="UP000184300"/>
    </source>
</evidence>
<organism evidence="2 3">
    <name type="scientific">Aspergillus glaucus CBS 516.65</name>
    <dbReference type="NCBI Taxonomy" id="1160497"/>
    <lineage>
        <taxon>Eukaryota</taxon>
        <taxon>Fungi</taxon>
        <taxon>Dikarya</taxon>
        <taxon>Ascomycota</taxon>
        <taxon>Pezizomycotina</taxon>
        <taxon>Eurotiomycetes</taxon>
        <taxon>Eurotiomycetidae</taxon>
        <taxon>Eurotiales</taxon>
        <taxon>Aspergillaceae</taxon>
        <taxon>Aspergillus</taxon>
        <taxon>Aspergillus subgen. Aspergillus</taxon>
    </lineage>
</organism>
<dbReference type="VEuPathDB" id="FungiDB:ASPGLDRAFT_397515"/>
<keyword evidence="1" id="KW-0812">Transmembrane</keyword>
<protein>
    <recommendedName>
        <fullName evidence="4">Transmembrane protein</fullName>
    </recommendedName>
</protein>
<proteinExistence type="predicted"/>
<name>A0A1L9VHK2_ASPGL</name>
<feature type="transmembrane region" description="Helical" evidence="1">
    <location>
        <begin position="159"/>
        <end position="181"/>
    </location>
</feature>
<keyword evidence="3" id="KW-1185">Reference proteome</keyword>
<dbReference type="RefSeq" id="XP_022400106.1">
    <property type="nucleotide sequence ID" value="XM_022545125.1"/>
</dbReference>
<evidence type="ECO:0000313" key="2">
    <source>
        <dbReference type="EMBL" id="OJJ83408.1"/>
    </source>
</evidence>
<dbReference type="GeneID" id="34461386"/>
<feature type="transmembrane region" description="Helical" evidence="1">
    <location>
        <begin position="23"/>
        <end position="48"/>
    </location>
</feature>